<gene>
    <name evidence="4" type="ORF">LCGC14_2855060</name>
</gene>
<name>A0A0F8YU26_9ZZZZ</name>
<dbReference type="NCBIfam" id="TIGR01554">
    <property type="entry name" value="major_cap_HK97"/>
    <property type="match status" value="1"/>
</dbReference>
<protein>
    <recommendedName>
        <fullName evidence="3">Phage capsid-like C-terminal domain-containing protein</fullName>
    </recommendedName>
</protein>
<keyword evidence="2" id="KW-0946">Virion</keyword>
<comment type="subcellular location">
    <subcellularLocation>
        <location evidence="1">Virion</location>
    </subcellularLocation>
</comment>
<evidence type="ECO:0000256" key="1">
    <source>
        <dbReference type="ARBA" id="ARBA00004328"/>
    </source>
</evidence>
<feature type="non-terminal residue" evidence="4">
    <location>
        <position position="1"/>
    </location>
</feature>
<dbReference type="SUPFAM" id="SSF56563">
    <property type="entry name" value="Major capsid protein gp5"/>
    <property type="match status" value="1"/>
</dbReference>
<comment type="caution">
    <text evidence="4">The sequence shown here is derived from an EMBL/GenBank/DDBJ whole genome shotgun (WGS) entry which is preliminary data.</text>
</comment>
<reference evidence="4" key="1">
    <citation type="journal article" date="2015" name="Nature">
        <title>Complex archaea that bridge the gap between prokaryotes and eukaryotes.</title>
        <authorList>
            <person name="Spang A."/>
            <person name="Saw J.H."/>
            <person name="Jorgensen S.L."/>
            <person name="Zaremba-Niedzwiedzka K."/>
            <person name="Martijn J."/>
            <person name="Lind A.E."/>
            <person name="van Eijk R."/>
            <person name="Schleper C."/>
            <person name="Guy L."/>
            <person name="Ettema T.J."/>
        </authorList>
    </citation>
    <scope>NUCLEOTIDE SEQUENCE</scope>
</reference>
<accession>A0A0F8YU26</accession>
<dbReference type="AlphaFoldDB" id="A0A0F8YU26"/>
<dbReference type="EMBL" id="LAZR01055020">
    <property type="protein sequence ID" value="KKK77295.1"/>
    <property type="molecule type" value="Genomic_DNA"/>
</dbReference>
<dbReference type="InterPro" id="IPR054612">
    <property type="entry name" value="Phage_capsid-like_C"/>
</dbReference>
<organism evidence="4">
    <name type="scientific">marine sediment metagenome</name>
    <dbReference type="NCBI Taxonomy" id="412755"/>
    <lineage>
        <taxon>unclassified sequences</taxon>
        <taxon>metagenomes</taxon>
        <taxon>ecological metagenomes</taxon>
    </lineage>
</organism>
<sequence>NWLLKIEWMNTYAAFSEDYLKQYFATGRWVPDGRTNWVVDSLPLLKAGVKDRYYQANVTYDGFVDTQNALKDAYQSSAVWMMKRTTWGNVLKLKDGESRPLINFEQLAEDPTRVVLGKRVLFADDMPVVASDALSVVFGDFGVGYTIVDRLGIRVLRDAFTNKPLVLFYTTKRVGGAVTNFEALKIMKLAA</sequence>
<evidence type="ECO:0000256" key="2">
    <source>
        <dbReference type="ARBA" id="ARBA00022844"/>
    </source>
</evidence>
<dbReference type="InterPro" id="IPR024455">
    <property type="entry name" value="Phage_capsid"/>
</dbReference>
<feature type="domain" description="Phage capsid-like C-terminal" evidence="3">
    <location>
        <begin position="56"/>
        <end position="188"/>
    </location>
</feature>
<evidence type="ECO:0000313" key="4">
    <source>
        <dbReference type="EMBL" id="KKK77295.1"/>
    </source>
</evidence>
<dbReference type="Pfam" id="PF05065">
    <property type="entry name" value="Phage_capsid"/>
    <property type="match status" value="1"/>
</dbReference>
<proteinExistence type="predicted"/>
<dbReference type="GO" id="GO:0044423">
    <property type="term" value="C:virion component"/>
    <property type="evidence" value="ECO:0007669"/>
    <property type="project" value="UniProtKB-KW"/>
</dbReference>
<evidence type="ECO:0000259" key="3">
    <source>
        <dbReference type="Pfam" id="PF05065"/>
    </source>
</evidence>